<keyword evidence="3" id="KW-1185">Reference proteome</keyword>
<sequence length="140" mass="15393">MANQSQAQIIQSNPTGEGISVVHKSFELICCRLEVTSRVEELSKIDGEAYDAVTESTPPPPRSVRSLQQTPRLRNTSSFVNSSEHRKYVYNFLKEELGPMYVGVPGFYEAYFGNIAGLEPAAVGVFEKCQGGDSPLYQGV</sequence>
<gene>
    <name evidence="2" type="ORF">MKZ38_006927</name>
</gene>
<proteinExistence type="predicted"/>
<organism evidence="2 3">
    <name type="scientific">Zalerion maritima</name>
    <dbReference type="NCBI Taxonomy" id="339359"/>
    <lineage>
        <taxon>Eukaryota</taxon>
        <taxon>Fungi</taxon>
        <taxon>Dikarya</taxon>
        <taxon>Ascomycota</taxon>
        <taxon>Pezizomycotina</taxon>
        <taxon>Sordariomycetes</taxon>
        <taxon>Lulworthiomycetidae</taxon>
        <taxon>Lulworthiales</taxon>
        <taxon>Lulworthiaceae</taxon>
        <taxon>Zalerion</taxon>
    </lineage>
</organism>
<feature type="region of interest" description="Disordered" evidence="1">
    <location>
        <begin position="50"/>
        <end position="79"/>
    </location>
</feature>
<feature type="compositionally biased region" description="Polar residues" evidence="1">
    <location>
        <begin position="65"/>
        <end position="79"/>
    </location>
</feature>
<accession>A0AAD5RVA5</accession>
<evidence type="ECO:0000313" key="3">
    <source>
        <dbReference type="Proteomes" id="UP001201980"/>
    </source>
</evidence>
<evidence type="ECO:0000313" key="2">
    <source>
        <dbReference type="EMBL" id="KAJ2904886.1"/>
    </source>
</evidence>
<dbReference type="AlphaFoldDB" id="A0AAD5RVA5"/>
<protein>
    <submittedName>
        <fullName evidence="2">Uncharacterized protein</fullName>
    </submittedName>
</protein>
<comment type="caution">
    <text evidence="2">The sequence shown here is derived from an EMBL/GenBank/DDBJ whole genome shotgun (WGS) entry which is preliminary data.</text>
</comment>
<dbReference type="Proteomes" id="UP001201980">
    <property type="component" value="Unassembled WGS sequence"/>
</dbReference>
<dbReference type="EMBL" id="JAKWBI020000042">
    <property type="protein sequence ID" value="KAJ2904886.1"/>
    <property type="molecule type" value="Genomic_DNA"/>
</dbReference>
<reference evidence="2" key="1">
    <citation type="submission" date="2022-07" db="EMBL/GenBank/DDBJ databases">
        <title>Draft genome sequence of Zalerion maritima ATCC 34329, a (micro)plastics degrading marine fungus.</title>
        <authorList>
            <person name="Paco A."/>
            <person name="Goncalves M.F.M."/>
            <person name="Rocha-Santos T.A.P."/>
            <person name="Alves A."/>
        </authorList>
    </citation>
    <scope>NUCLEOTIDE SEQUENCE</scope>
    <source>
        <strain evidence="2">ATCC 34329</strain>
    </source>
</reference>
<evidence type="ECO:0000256" key="1">
    <source>
        <dbReference type="SAM" id="MobiDB-lite"/>
    </source>
</evidence>
<name>A0AAD5RVA5_9PEZI</name>